<organism evidence="2 3">
    <name type="scientific">Talaromyces islandicus</name>
    <name type="common">Penicillium islandicum</name>
    <dbReference type="NCBI Taxonomy" id="28573"/>
    <lineage>
        <taxon>Eukaryota</taxon>
        <taxon>Fungi</taxon>
        <taxon>Dikarya</taxon>
        <taxon>Ascomycota</taxon>
        <taxon>Pezizomycotina</taxon>
        <taxon>Eurotiomycetes</taxon>
        <taxon>Eurotiomycetidae</taxon>
        <taxon>Eurotiales</taxon>
        <taxon>Trichocomaceae</taxon>
        <taxon>Talaromyces</taxon>
        <taxon>Talaromyces sect. Islandici</taxon>
    </lineage>
</organism>
<feature type="compositionally biased region" description="Polar residues" evidence="1">
    <location>
        <begin position="40"/>
        <end position="51"/>
    </location>
</feature>
<dbReference type="AlphaFoldDB" id="A0A0U1M7Q4"/>
<feature type="region of interest" description="Disordered" evidence="1">
    <location>
        <begin position="30"/>
        <end position="55"/>
    </location>
</feature>
<name>A0A0U1M7Q4_TALIS</name>
<dbReference type="EMBL" id="CVMT01000010">
    <property type="protein sequence ID" value="CRG91609.1"/>
    <property type="molecule type" value="Genomic_DNA"/>
</dbReference>
<accession>A0A0U1M7Q4</accession>
<dbReference type="Proteomes" id="UP000054383">
    <property type="component" value="Unassembled WGS sequence"/>
</dbReference>
<proteinExistence type="predicted"/>
<sequence>MSTLEEVLLTRHRLSEYHVYRASPTKEHIHITPFRDSTKEPGSNSRSQGHLSSFDYANPACNNKSTDVENGSWFVHRPLLSWHDPPRTLRRGDTKHGEPVCVINSRAFWREWNIQFSSQLSRIIDPRGLVRWENHSSRSNDNNSKTADECAFKGYKVRTWRSWGESGKEYHRQVNLHRKNLHEKGKEGREKEKEEEERLDPVTADEAIQLSWSAPFSGHTRRYEFSYASINFFWEGTRDIPIEGSQDKWARRLMPFSHLKLMAAMPNGEKVFVGQFVCSFGPMKFGRLWIFDSVLERLLDESEEKMGEKGDARKTRLYDLVMATAMCMVIGEWQKRMMVQLVCLLLLNGL</sequence>
<evidence type="ECO:0000256" key="1">
    <source>
        <dbReference type="SAM" id="MobiDB-lite"/>
    </source>
</evidence>
<reference evidence="2 3" key="1">
    <citation type="submission" date="2015-04" db="EMBL/GenBank/DDBJ databases">
        <authorList>
            <person name="Syromyatnikov M.Y."/>
            <person name="Popov V.N."/>
        </authorList>
    </citation>
    <scope>NUCLEOTIDE SEQUENCE [LARGE SCALE GENOMIC DNA]</scope>
    <source>
        <strain evidence="2">WF-38-12</strain>
    </source>
</reference>
<keyword evidence="3" id="KW-1185">Reference proteome</keyword>
<evidence type="ECO:0000313" key="3">
    <source>
        <dbReference type="Proteomes" id="UP000054383"/>
    </source>
</evidence>
<feature type="region of interest" description="Disordered" evidence="1">
    <location>
        <begin position="178"/>
        <end position="200"/>
    </location>
</feature>
<dbReference type="OrthoDB" id="3924768at2759"/>
<feature type="compositionally biased region" description="Basic and acidic residues" evidence="1">
    <location>
        <begin position="182"/>
        <end position="192"/>
    </location>
</feature>
<evidence type="ECO:0000313" key="2">
    <source>
        <dbReference type="EMBL" id="CRG91609.1"/>
    </source>
</evidence>
<gene>
    <name evidence="2" type="ORF">PISL3812_08659</name>
</gene>
<protein>
    <submittedName>
        <fullName evidence="2">Uncharacterized protein</fullName>
    </submittedName>
</protein>